<name>A0A011TI60_9HYPH</name>
<feature type="chain" id="PRO_5001462906" evidence="1">
    <location>
        <begin position="23"/>
        <end position="167"/>
    </location>
</feature>
<organism evidence="2 3">
    <name type="scientific">Aquamicrobium defluvii</name>
    <dbReference type="NCBI Taxonomy" id="69279"/>
    <lineage>
        <taxon>Bacteria</taxon>
        <taxon>Pseudomonadati</taxon>
        <taxon>Pseudomonadota</taxon>
        <taxon>Alphaproteobacteria</taxon>
        <taxon>Hyphomicrobiales</taxon>
        <taxon>Phyllobacteriaceae</taxon>
        <taxon>Aquamicrobium</taxon>
    </lineage>
</organism>
<dbReference type="PANTHER" id="PTHR36302:SF1">
    <property type="entry name" value="COPPER CHAPERONE PCU(A)C"/>
    <property type="match status" value="1"/>
</dbReference>
<evidence type="ECO:0000256" key="1">
    <source>
        <dbReference type="SAM" id="SignalP"/>
    </source>
</evidence>
<dbReference type="PANTHER" id="PTHR36302">
    <property type="entry name" value="BLR7088 PROTEIN"/>
    <property type="match status" value="1"/>
</dbReference>
<dbReference type="PATRIC" id="fig|69279.3.peg.3461"/>
<dbReference type="InterPro" id="IPR036182">
    <property type="entry name" value="PCuAC_sf"/>
</dbReference>
<dbReference type="SUPFAM" id="SSF110087">
    <property type="entry name" value="DR1885-like metal-binding protein"/>
    <property type="match status" value="1"/>
</dbReference>
<dbReference type="InterPro" id="IPR007410">
    <property type="entry name" value="LpqE-like"/>
</dbReference>
<dbReference type="RefSeq" id="WP_009452971.1">
    <property type="nucleotide sequence ID" value="NZ_KK073896.1"/>
</dbReference>
<reference evidence="2 3" key="1">
    <citation type="submission" date="2014-02" db="EMBL/GenBank/DDBJ databases">
        <title>Aquamicrobium defluvii Genome sequencing.</title>
        <authorList>
            <person name="Wang X."/>
        </authorList>
    </citation>
    <scope>NUCLEOTIDE SEQUENCE [LARGE SCALE GENOMIC DNA]</scope>
    <source>
        <strain evidence="2 3">W13Z1</strain>
    </source>
</reference>
<dbReference type="InterPro" id="IPR058248">
    <property type="entry name" value="Lxx211020-like"/>
</dbReference>
<evidence type="ECO:0000313" key="3">
    <source>
        <dbReference type="Proteomes" id="UP000019849"/>
    </source>
</evidence>
<proteinExistence type="predicted"/>
<sequence>MRNFIRILAASAALVYSSTAFAHEFSVGDIVINHPWTRATSPAAKVGGGYFEAVNNGTVDDRLVGASSPAASRVEIHKMEMADGIMKMRPVPDGMAIAGGDKIELAPGGYHLMLIDLTEPIREGDMVPVTLQFEMAGSVEVELVAGALGQAQSDHQGGSALSHDGED</sequence>
<protein>
    <submittedName>
        <fullName evidence="2">Membrane protein</fullName>
    </submittedName>
</protein>
<dbReference type="STRING" id="69279.BG36_11850"/>
<dbReference type="EMBL" id="JENY01000024">
    <property type="protein sequence ID" value="EXL03677.1"/>
    <property type="molecule type" value="Genomic_DNA"/>
</dbReference>
<keyword evidence="1" id="KW-0732">Signal</keyword>
<dbReference type="Gene3D" id="2.60.40.1890">
    <property type="entry name" value="PCu(A)C copper chaperone"/>
    <property type="match status" value="1"/>
</dbReference>
<feature type="signal peptide" evidence="1">
    <location>
        <begin position="1"/>
        <end position="22"/>
    </location>
</feature>
<accession>A0A011TI60</accession>
<dbReference type="Pfam" id="PF04314">
    <property type="entry name" value="PCuAC"/>
    <property type="match status" value="1"/>
</dbReference>
<gene>
    <name evidence="2" type="ORF">BG36_11850</name>
</gene>
<dbReference type="HOGENOM" id="CLU_100939_2_2_5"/>
<dbReference type="Proteomes" id="UP000019849">
    <property type="component" value="Unassembled WGS sequence"/>
</dbReference>
<dbReference type="AlphaFoldDB" id="A0A011TI60"/>
<dbReference type="eggNOG" id="COG2847">
    <property type="taxonomic scope" value="Bacteria"/>
</dbReference>
<evidence type="ECO:0000313" key="2">
    <source>
        <dbReference type="EMBL" id="EXL03677.1"/>
    </source>
</evidence>
<comment type="caution">
    <text evidence="2">The sequence shown here is derived from an EMBL/GenBank/DDBJ whole genome shotgun (WGS) entry which is preliminary data.</text>
</comment>